<dbReference type="Pfam" id="PF13191">
    <property type="entry name" value="AAA_16"/>
    <property type="match status" value="1"/>
</dbReference>
<dbReference type="Pfam" id="PF03704">
    <property type="entry name" value="BTAD"/>
    <property type="match status" value="1"/>
</dbReference>
<organism evidence="9 10">
    <name type="scientific">Streptomyces heilongjiangensis</name>
    <dbReference type="NCBI Taxonomy" id="945052"/>
    <lineage>
        <taxon>Bacteria</taxon>
        <taxon>Bacillati</taxon>
        <taxon>Actinomycetota</taxon>
        <taxon>Actinomycetes</taxon>
        <taxon>Kitasatosporales</taxon>
        <taxon>Streptomycetaceae</taxon>
        <taxon>Streptomyces</taxon>
    </lineage>
</organism>
<dbReference type="Gene3D" id="3.40.50.300">
    <property type="entry name" value="P-loop containing nucleotide triphosphate hydrolases"/>
    <property type="match status" value="1"/>
</dbReference>
<evidence type="ECO:0000256" key="5">
    <source>
        <dbReference type="ARBA" id="ARBA00023163"/>
    </source>
</evidence>
<dbReference type="CDD" id="cd15831">
    <property type="entry name" value="BTAD"/>
    <property type="match status" value="1"/>
</dbReference>
<comment type="similarity">
    <text evidence="1">Belongs to the AfsR/DnrI/RedD regulatory family.</text>
</comment>
<dbReference type="PRINTS" id="PR00364">
    <property type="entry name" value="DISEASERSIST"/>
</dbReference>
<evidence type="ECO:0000313" key="10">
    <source>
        <dbReference type="Proteomes" id="UP001596112"/>
    </source>
</evidence>
<keyword evidence="10" id="KW-1185">Reference proteome</keyword>
<name>A0ABW1BBE1_9ACTN</name>
<feature type="domain" description="OmpR/PhoB-type" evidence="8">
    <location>
        <begin position="27"/>
        <end position="134"/>
    </location>
</feature>
<keyword evidence="5" id="KW-0804">Transcription</keyword>
<evidence type="ECO:0000256" key="1">
    <source>
        <dbReference type="ARBA" id="ARBA00005820"/>
    </source>
</evidence>
<feature type="region of interest" description="Disordered" evidence="7">
    <location>
        <begin position="676"/>
        <end position="706"/>
    </location>
</feature>
<comment type="caution">
    <text evidence="9">The sequence shown here is derived from an EMBL/GenBank/DDBJ whole genome shotgun (WGS) entry which is preliminary data.</text>
</comment>
<dbReference type="SUPFAM" id="SSF52540">
    <property type="entry name" value="P-loop containing nucleoside triphosphate hydrolases"/>
    <property type="match status" value="1"/>
</dbReference>
<evidence type="ECO:0000256" key="7">
    <source>
        <dbReference type="SAM" id="MobiDB-lite"/>
    </source>
</evidence>
<dbReference type="InterPro" id="IPR016032">
    <property type="entry name" value="Sig_transdc_resp-reg_C-effctor"/>
</dbReference>
<evidence type="ECO:0000256" key="6">
    <source>
        <dbReference type="PROSITE-ProRule" id="PRU01091"/>
    </source>
</evidence>
<dbReference type="InterPro" id="IPR005158">
    <property type="entry name" value="BTAD"/>
</dbReference>
<dbReference type="PROSITE" id="PS51755">
    <property type="entry name" value="OMPR_PHOB"/>
    <property type="match status" value="1"/>
</dbReference>
<evidence type="ECO:0000256" key="3">
    <source>
        <dbReference type="ARBA" id="ARBA00023015"/>
    </source>
</evidence>
<evidence type="ECO:0000256" key="4">
    <source>
        <dbReference type="ARBA" id="ARBA00023125"/>
    </source>
</evidence>
<dbReference type="Gene3D" id="1.25.40.10">
    <property type="entry name" value="Tetratricopeptide repeat domain"/>
    <property type="match status" value="1"/>
</dbReference>
<feature type="region of interest" description="Disordered" evidence="7">
    <location>
        <begin position="287"/>
        <end position="348"/>
    </location>
</feature>
<reference evidence="10" key="1">
    <citation type="journal article" date="2019" name="Int. J. Syst. Evol. Microbiol.">
        <title>The Global Catalogue of Microorganisms (GCM) 10K type strain sequencing project: providing services to taxonomists for standard genome sequencing and annotation.</title>
        <authorList>
            <consortium name="The Broad Institute Genomics Platform"/>
            <consortium name="The Broad Institute Genome Sequencing Center for Infectious Disease"/>
            <person name="Wu L."/>
            <person name="Ma J."/>
        </authorList>
    </citation>
    <scope>NUCLEOTIDE SEQUENCE [LARGE SCALE GENOMIC DNA]</scope>
    <source>
        <strain evidence="10">JCM 9918</strain>
    </source>
</reference>
<dbReference type="InterPro" id="IPR041664">
    <property type="entry name" value="AAA_16"/>
</dbReference>
<dbReference type="PANTHER" id="PTHR35807">
    <property type="entry name" value="TRANSCRIPTIONAL REGULATOR REDD-RELATED"/>
    <property type="match status" value="1"/>
</dbReference>
<dbReference type="PANTHER" id="PTHR35807:SF1">
    <property type="entry name" value="TRANSCRIPTIONAL REGULATOR REDD"/>
    <property type="match status" value="1"/>
</dbReference>
<dbReference type="InterPro" id="IPR001867">
    <property type="entry name" value="OmpR/PhoB-type_DNA-bd"/>
</dbReference>
<gene>
    <name evidence="9" type="ORF">ACFQGO_22465</name>
</gene>
<dbReference type="RefSeq" id="WP_272171729.1">
    <property type="nucleotide sequence ID" value="NZ_JAQOSL010000036.1"/>
</dbReference>
<keyword evidence="3" id="KW-0805">Transcription regulation</keyword>
<dbReference type="SMART" id="SM01043">
    <property type="entry name" value="BTAD"/>
    <property type="match status" value="1"/>
</dbReference>
<protein>
    <submittedName>
        <fullName evidence="9">BTAD domain-containing putative transcriptional regulator</fullName>
    </submittedName>
</protein>
<dbReference type="Proteomes" id="UP001596112">
    <property type="component" value="Unassembled WGS sequence"/>
</dbReference>
<keyword evidence="2" id="KW-0902">Two-component regulatory system</keyword>
<evidence type="ECO:0000313" key="9">
    <source>
        <dbReference type="EMBL" id="MFC5810229.1"/>
    </source>
</evidence>
<dbReference type="InterPro" id="IPR036388">
    <property type="entry name" value="WH-like_DNA-bd_sf"/>
</dbReference>
<feature type="DNA-binding region" description="OmpR/PhoB-type" evidence="6">
    <location>
        <begin position="27"/>
        <end position="134"/>
    </location>
</feature>
<dbReference type="InterPro" id="IPR051677">
    <property type="entry name" value="AfsR-DnrI-RedD_regulator"/>
</dbReference>
<dbReference type="Gene3D" id="1.10.10.10">
    <property type="entry name" value="Winged helix-like DNA-binding domain superfamily/Winged helix DNA-binding domain"/>
    <property type="match status" value="1"/>
</dbReference>
<accession>A0ABW1BBE1</accession>
<proteinExistence type="inferred from homology"/>
<dbReference type="EMBL" id="JBHSNZ010000015">
    <property type="protein sequence ID" value="MFC5810229.1"/>
    <property type="molecule type" value="Genomic_DNA"/>
</dbReference>
<keyword evidence="4 6" id="KW-0238">DNA-binding</keyword>
<dbReference type="SUPFAM" id="SSF46894">
    <property type="entry name" value="C-terminal effector domain of the bipartite response regulators"/>
    <property type="match status" value="1"/>
</dbReference>
<dbReference type="SMART" id="SM00862">
    <property type="entry name" value="Trans_reg_C"/>
    <property type="match status" value="1"/>
</dbReference>
<dbReference type="InterPro" id="IPR011990">
    <property type="entry name" value="TPR-like_helical_dom_sf"/>
</dbReference>
<evidence type="ECO:0000259" key="8">
    <source>
        <dbReference type="PROSITE" id="PS51755"/>
    </source>
</evidence>
<evidence type="ECO:0000256" key="2">
    <source>
        <dbReference type="ARBA" id="ARBA00023012"/>
    </source>
</evidence>
<dbReference type="InterPro" id="IPR027417">
    <property type="entry name" value="P-loop_NTPase"/>
</dbReference>
<sequence>MSTRTGAPSDSVTKAEAVTKADSLTMSDAVSVPDAVTTSFSVLGPVRAWREGVELDLGPPQQRATLAVLLVRAKRPVAVAEIADVLWGDNPPVSAANVIHRHIGALRRALEPGLSFRAQGHLLVRGHGGYRLAVGPGDVDLTRSRRLREHAQDAARSQDAQEAVARFVEAASLWRGPLVAGIPARARGHRMFTALEDEYVATVREAADTALRHGLAVRVLPVLERCAARRPLDEGVQARLALALSATGHQAEALHVCHAARTRLAEEPGVAEGTELRAAHARVLADHAGGRTLTPPRRAASAPTGVCGPRPRPVSAPRSGPAADGTTHPSPGSPAGGERSVSPGGAVSAAPFVGRRAETAELLTLAADAPSEHETPLLAVVCGQAGVGKSALAAEVARRLAGRFPDGLIRVDLRGFAPTAAPVAPVDAIRGLLPVLGTPPHRLPRDKDDEDAHSALWRSELSGRRALLLLDDARDATQIRPLLPGAPGCATLVTSRDQLLPLVADEGAHRVRLHPLTAAESADLLTAHRGSGRTALAAADAARIVERCAGLPFALEAAAARIADGANTRAWDDAVRAAARQRLHGSCRTLAPAASRLFALLALHPGPGVRTDEAAALAGLDPRTTLPLLAALTGVHLLDEHAPGHFVLHACERAYAQELVRRTENGPTREEALHRLSRHTPRHSGTDAPPRPAAPRLHSGPYLSST</sequence>
<dbReference type="SUPFAM" id="SSF48452">
    <property type="entry name" value="TPR-like"/>
    <property type="match status" value="1"/>
</dbReference>